<feature type="transmembrane region" description="Helical" evidence="1">
    <location>
        <begin position="97"/>
        <end position="114"/>
    </location>
</feature>
<keyword evidence="1" id="KW-1133">Transmembrane helix</keyword>
<dbReference type="AlphaFoldDB" id="L8WWX9"/>
<dbReference type="Proteomes" id="UP000011668">
    <property type="component" value="Unassembled WGS sequence"/>
</dbReference>
<evidence type="ECO:0000256" key="1">
    <source>
        <dbReference type="SAM" id="Phobius"/>
    </source>
</evidence>
<reference evidence="2 3" key="1">
    <citation type="journal article" date="2013" name="Nat. Commun.">
        <title>The evolution and pathogenic mechanisms of the rice sheath blight pathogen.</title>
        <authorList>
            <person name="Zheng A."/>
            <person name="Lin R."/>
            <person name="Xu L."/>
            <person name="Qin P."/>
            <person name="Tang C."/>
            <person name="Ai P."/>
            <person name="Zhang D."/>
            <person name="Liu Y."/>
            <person name="Sun Z."/>
            <person name="Feng H."/>
            <person name="Wang Y."/>
            <person name="Chen Y."/>
            <person name="Liang X."/>
            <person name="Fu R."/>
            <person name="Li Q."/>
            <person name="Zhang J."/>
            <person name="Yu X."/>
            <person name="Xie Z."/>
            <person name="Ding L."/>
            <person name="Guan P."/>
            <person name="Tang J."/>
            <person name="Liang Y."/>
            <person name="Wang S."/>
            <person name="Deng Q."/>
            <person name="Li S."/>
            <person name="Zhu J."/>
            <person name="Wang L."/>
            <person name="Liu H."/>
            <person name="Li P."/>
        </authorList>
    </citation>
    <scope>NUCLEOTIDE SEQUENCE [LARGE SCALE GENOMIC DNA]</scope>
    <source>
        <strain evidence="3">AG-1 IA</strain>
    </source>
</reference>
<evidence type="ECO:0000313" key="3">
    <source>
        <dbReference type="Proteomes" id="UP000011668"/>
    </source>
</evidence>
<feature type="transmembrane region" description="Helical" evidence="1">
    <location>
        <begin position="74"/>
        <end position="91"/>
    </location>
</feature>
<gene>
    <name evidence="2" type="ORF">AG1IA_04707</name>
</gene>
<evidence type="ECO:0000313" key="2">
    <source>
        <dbReference type="EMBL" id="ELU41268.1"/>
    </source>
</evidence>
<keyword evidence="1" id="KW-0472">Membrane</keyword>
<name>L8WWX9_THACA</name>
<dbReference type="HOGENOM" id="CLU_2005444_0_0_1"/>
<proteinExistence type="predicted"/>
<protein>
    <submittedName>
        <fullName evidence="2">Uncharacterized protein</fullName>
    </submittedName>
</protein>
<keyword evidence="3" id="KW-1185">Reference proteome</keyword>
<keyword evidence="1" id="KW-0812">Transmembrane</keyword>
<dbReference type="EMBL" id="AFRT01001090">
    <property type="protein sequence ID" value="ELU41268.1"/>
    <property type="molecule type" value="Genomic_DNA"/>
</dbReference>
<accession>L8WWX9</accession>
<sequence>MVVWLWRLYEVRRWPLLRHRRYPHQPIHSPPRLNCTYHHLTLKAMQPISTLSPSRSSRLHHPYTHSIASSSPSFYHSLWGLLLFVCLFISFSQPSPMFNSLLACVFVVCVSFIMNPSNRLVYSS</sequence>
<organism evidence="2 3">
    <name type="scientific">Thanatephorus cucumeris (strain AG1-IA)</name>
    <name type="common">Rice sheath blight fungus</name>
    <name type="synonym">Rhizoctonia solani</name>
    <dbReference type="NCBI Taxonomy" id="983506"/>
    <lineage>
        <taxon>Eukaryota</taxon>
        <taxon>Fungi</taxon>
        <taxon>Dikarya</taxon>
        <taxon>Basidiomycota</taxon>
        <taxon>Agaricomycotina</taxon>
        <taxon>Agaricomycetes</taxon>
        <taxon>Cantharellales</taxon>
        <taxon>Ceratobasidiaceae</taxon>
        <taxon>Rhizoctonia</taxon>
        <taxon>Rhizoctonia solani AG-1</taxon>
    </lineage>
</organism>
<comment type="caution">
    <text evidence="2">The sequence shown here is derived from an EMBL/GenBank/DDBJ whole genome shotgun (WGS) entry which is preliminary data.</text>
</comment>